<dbReference type="Pfam" id="PF13409">
    <property type="entry name" value="GST_N_2"/>
    <property type="match status" value="1"/>
</dbReference>
<dbReference type="InterPro" id="IPR004045">
    <property type="entry name" value="Glutathione_S-Trfase_N"/>
</dbReference>
<feature type="domain" description="GST C-terminal" evidence="7">
    <location>
        <begin position="92"/>
        <end position="213"/>
    </location>
</feature>
<dbReference type="GO" id="GO:0005737">
    <property type="term" value="C:cytoplasm"/>
    <property type="evidence" value="ECO:0007669"/>
    <property type="project" value="UniProtKB-ARBA"/>
</dbReference>
<protein>
    <recommendedName>
        <fullName evidence="2">glutathione transferase</fullName>
        <ecNumber evidence="2">2.5.1.18</ecNumber>
    </recommendedName>
</protein>
<dbReference type="InterPro" id="IPR010987">
    <property type="entry name" value="Glutathione-S-Trfase_C-like"/>
</dbReference>
<dbReference type="InterPro" id="IPR036249">
    <property type="entry name" value="Thioredoxin-like_sf"/>
</dbReference>
<comment type="similarity">
    <text evidence="1">Belongs to the GST superfamily.</text>
</comment>
<dbReference type="FunFam" id="1.20.1050.130:FF:000016">
    <property type="entry name" value="Glutathione S-transferase 1"/>
    <property type="match status" value="1"/>
</dbReference>
<dbReference type="InterPro" id="IPR036282">
    <property type="entry name" value="Glutathione-S-Trfase_C_sf"/>
</dbReference>
<dbReference type="InterPro" id="IPR004046">
    <property type="entry name" value="GST_C"/>
</dbReference>
<dbReference type="GO" id="GO:0005634">
    <property type="term" value="C:nucleus"/>
    <property type="evidence" value="ECO:0007669"/>
    <property type="project" value="UniProtKB-ARBA"/>
</dbReference>
<organism evidence="8 9">
    <name type="scientific">Penicillium thymicola</name>
    <dbReference type="NCBI Taxonomy" id="293382"/>
    <lineage>
        <taxon>Eukaryota</taxon>
        <taxon>Fungi</taxon>
        <taxon>Dikarya</taxon>
        <taxon>Ascomycota</taxon>
        <taxon>Pezizomycotina</taxon>
        <taxon>Eurotiomycetes</taxon>
        <taxon>Eurotiomycetidae</taxon>
        <taxon>Eurotiales</taxon>
        <taxon>Aspergillaceae</taxon>
        <taxon>Penicillium</taxon>
    </lineage>
</organism>
<sequence length="264" mass="30072">MSLKPITVYGHGPGPNPWKVIMVLEELNIPYTHKIVDFPDMKKEPFESINPNGRVPAIEDPNTDITLWESGAIVEYLVDTYDKQNTISFAIGSKEYHFAKQWLHFQVSGQGPYFGQAIWFSRFHSEKVQSAIDRYINEIRRVSSVLNRALEGKQYLVGDKFSYVDAAFVPWYLLTGQFGIDMEKEFPNVAAWLKLVQERPAITKTYLLNFLPFLLFPYNDGRPLDRVGDSGACAIYHGLSAIDEILRVWCDGLTVACRARKEGA</sequence>
<feature type="domain" description="GST N-terminal" evidence="6">
    <location>
        <begin position="4"/>
        <end position="85"/>
    </location>
</feature>
<keyword evidence="9" id="KW-1185">Reference proteome</keyword>
<evidence type="ECO:0000256" key="5">
    <source>
        <dbReference type="ARBA" id="ARBA00060024"/>
    </source>
</evidence>
<dbReference type="CDD" id="cd03048">
    <property type="entry name" value="GST_N_Ure2p_like"/>
    <property type="match status" value="1"/>
</dbReference>
<dbReference type="SFLD" id="SFLDG00358">
    <property type="entry name" value="Main_(cytGST)"/>
    <property type="match status" value="1"/>
</dbReference>
<comment type="function">
    <text evidence="5">Involved in the oxidative stress response and detoxification.</text>
</comment>
<dbReference type="GO" id="GO:0004364">
    <property type="term" value="F:glutathione transferase activity"/>
    <property type="evidence" value="ECO:0007669"/>
    <property type="project" value="UniProtKB-EC"/>
</dbReference>
<evidence type="ECO:0000256" key="3">
    <source>
        <dbReference type="ARBA" id="ARBA00022679"/>
    </source>
</evidence>
<comment type="caution">
    <text evidence="8">The sequence shown here is derived from an EMBL/GenBank/DDBJ whole genome shotgun (WGS) entry which is preliminary data.</text>
</comment>
<dbReference type="PANTHER" id="PTHR44051">
    <property type="entry name" value="GLUTATHIONE S-TRANSFERASE-RELATED"/>
    <property type="match status" value="1"/>
</dbReference>
<evidence type="ECO:0000256" key="2">
    <source>
        <dbReference type="ARBA" id="ARBA00012452"/>
    </source>
</evidence>
<evidence type="ECO:0000259" key="6">
    <source>
        <dbReference type="PROSITE" id="PS50404"/>
    </source>
</evidence>
<evidence type="ECO:0000313" key="8">
    <source>
        <dbReference type="EMBL" id="KAJ9491068.1"/>
    </source>
</evidence>
<dbReference type="EC" id="2.5.1.18" evidence="2"/>
<reference evidence="8" key="1">
    <citation type="submission" date="2015-06" db="EMBL/GenBank/DDBJ databases">
        <authorList>
            <person name="Nguyen H."/>
        </authorList>
    </citation>
    <scope>NUCLEOTIDE SEQUENCE</scope>
    <source>
        <strain evidence="8">DAOM 180753</strain>
    </source>
</reference>
<dbReference type="InterPro" id="IPR040079">
    <property type="entry name" value="Glutathione_S-Trfase"/>
</dbReference>
<name>A0AAI9XCG5_PENTH</name>
<evidence type="ECO:0000256" key="1">
    <source>
        <dbReference type="ARBA" id="ARBA00007409"/>
    </source>
</evidence>
<dbReference type="PANTHER" id="PTHR44051:SF3">
    <property type="entry name" value="TRANSCRIPTIONAL REGULATOR URE2"/>
    <property type="match status" value="1"/>
</dbReference>
<gene>
    <name evidence="8" type="ORF">VN97_g2172</name>
</gene>
<evidence type="ECO:0000313" key="9">
    <source>
        <dbReference type="Proteomes" id="UP001227192"/>
    </source>
</evidence>
<dbReference type="PROSITE" id="PS50405">
    <property type="entry name" value="GST_CTER"/>
    <property type="match status" value="1"/>
</dbReference>
<comment type="catalytic activity">
    <reaction evidence="4">
        <text>RX + glutathione = an S-substituted glutathione + a halide anion + H(+)</text>
        <dbReference type="Rhea" id="RHEA:16437"/>
        <dbReference type="ChEBI" id="CHEBI:15378"/>
        <dbReference type="ChEBI" id="CHEBI:16042"/>
        <dbReference type="ChEBI" id="CHEBI:17792"/>
        <dbReference type="ChEBI" id="CHEBI:57925"/>
        <dbReference type="ChEBI" id="CHEBI:90779"/>
        <dbReference type="EC" id="2.5.1.18"/>
    </reaction>
</comment>
<dbReference type="Gene3D" id="1.20.1050.130">
    <property type="match status" value="1"/>
</dbReference>
<dbReference type="PROSITE" id="PS50404">
    <property type="entry name" value="GST_NTER"/>
    <property type="match status" value="1"/>
</dbReference>
<dbReference type="SFLD" id="SFLDS00019">
    <property type="entry name" value="Glutathione_Transferase_(cytos"/>
    <property type="match status" value="1"/>
</dbReference>
<dbReference type="Pfam" id="PF00043">
    <property type="entry name" value="GST_C"/>
    <property type="match status" value="1"/>
</dbReference>
<dbReference type="SFLD" id="SFLDG01151">
    <property type="entry name" value="Main.2:_Nu-like"/>
    <property type="match status" value="1"/>
</dbReference>
<keyword evidence="3" id="KW-0808">Transferase</keyword>
<evidence type="ECO:0000259" key="7">
    <source>
        <dbReference type="PROSITE" id="PS50405"/>
    </source>
</evidence>
<dbReference type="EMBL" id="LACB01000041">
    <property type="protein sequence ID" value="KAJ9491068.1"/>
    <property type="molecule type" value="Genomic_DNA"/>
</dbReference>
<evidence type="ECO:0000256" key="4">
    <source>
        <dbReference type="ARBA" id="ARBA00047960"/>
    </source>
</evidence>
<dbReference type="Proteomes" id="UP001227192">
    <property type="component" value="Unassembled WGS sequence"/>
</dbReference>
<reference evidence="8" key="2">
    <citation type="journal article" date="2016" name="Fungal Biol.">
        <title>Ochratoxin A production by Penicillium thymicola.</title>
        <authorList>
            <person name="Nguyen H.D.T."/>
            <person name="McMullin D.R."/>
            <person name="Ponomareva E."/>
            <person name="Riley R."/>
            <person name="Pomraning K.R."/>
            <person name="Baker S.E."/>
            <person name="Seifert K.A."/>
        </authorList>
    </citation>
    <scope>NUCLEOTIDE SEQUENCE</scope>
    <source>
        <strain evidence="8">DAOM 180753</strain>
    </source>
</reference>
<dbReference type="SUPFAM" id="SSF47616">
    <property type="entry name" value="GST C-terminal domain-like"/>
    <property type="match status" value="1"/>
</dbReference>
<dbReference type="SUPFAM" id="SSF52833">
    <property type="entry name" value="Thioredoxin-like"/>
    <property type="match status" value="1"/>
</dbReference>
<accession>A0AAI9XCG5</accession>
<proteinExistence type="inferred from homology"/>
<dbReference type="AlphaFoldDB" id="A0AAI9XCG5"/>